<keyword evidence="2" id="KW-1185">Reference proteome</keyword>
<evidence type="ECO:0000313" key="2">
    <source>
        <dbReference type="Proteomes" id="UP000622405"/>
    </source>
</evidence>
<dbReference type="Gene3D" id="1.10.8.200">
    <property type="entry name" value="Replisome organizer (g39p helicase loader/inhibitor protein)"/>
    <property type="match status" value="1"/>
</dbReference>
<proteinExistence type="predicted"/>
<dbReference type="Proteomes" id="UP000622405">
    <property type="component" value="Unassembled WGS sequence"/>
</dbReference>
<organism evidence="1 2">
    <name type="scientific">Acetobacterium malicum</name>
    <dbReference type="NCBI Taxonomy" id="52692"/>
    <lineage>
        <taxon>Bacteria</taxon>
        <taxon>Bacillati</taxon>
        <taxon>Bacillota</taxon>
        <taxon>Clostridia</taxon>
        <taxon>Eubacteriales</taxon>
        <taxon>Eubacteriaceae</taxon>
        <taxon>Acetobacterium</taxon>
    </lineage>
</organism>
<comment type="caution">
    <text evidence="1">The sequence shown here is derived from an EMBL/GenBank/DDBJ whole genome shotgun (WGS) entry which is preliminary data.</text>
</comment>
<reference evidence="1 2" key="1">
    <citation type="journal article" date="2020" name="mSystems">
        <title>Defining Genomic and Predicted Metabolic Features of the Acetobacterium Genus.</title>
        <authorList>
            <person name="Ross D.E."/>
            <person name="Marshall C.W."/>
            <person name="Gulliver D."/>
            <person name="May H.D."/>
            <person name="Norman R.S."/>
        </authorList>
    </citation>
    <scope>NUCLEOTIDE SEQUENCE [LARGE SCALE GENOMIC DNA]</scope>
    <source>
        <strain evidence="1 2">DSM 4132</strain>
    </source>
</reference>
<accession>A0ABR6Z233</accession>
<sequence>MNASWHKEDRSLTNTETAKILATLAAVYQNFQVNEFTQKVWENLLEDVDYRFALPATKSLIKTCKYVPSIAEIIETAKIEKLLQFERQEELRIESCRNNQLSDGNAGVLSSD</sequence>
<protein>
    <recommendedName>
        <fullName evidence="3">Replicative helicase inhibitor G39P N-terminal domain-containing protein</fullName>
    </recommendedName>
</protein>
<evidence type="ECO:0008006" key="3">
    <source>
        <dbReference type="Google" id="ProtNLM"/>
    </source>
</evidence>
<dbReference type="EMBL" id="WJBE01000031">
    <property type="protein sequence ID" value="MBC3901554.1"/>
    <property type="molecule type" value="Genomic_DNA"/>
</dbReference>
<gene>
    <name evidence="1" type="ORF">GH811_18300</name>
</gene>
<name>A0ABR6Z233_9FIRM</name>
<evidence type="ECO:0000313" key="1">
    <source>
        <dbReference type="EMBL" id="MBC3901554.1"/>
    </source>
</evidence>